<evidence type="ECO:0000256" key="1">
    <source>
        <dbReference type="SAM" id="MobiDB-lite"/>
    </source>
</evidence>
<dbReference type="Proteomes" id="UP000566819">
    <property type="component" value="Unassembled WGS sequence"/>
</dbReference>
<dbReference type="EMBL" id="JAAMPI010001825">
    <property type="protein sequence ID" value="KAF4622801.1"/>
    <property type="molecule type" value="Genomic_DNA"/>
</dbReference>
<gene>
    <name evidence="2" type="ORF">G7Y89_g14225</name>
</gene>
<sequence length="111" mass="12056">MEAKSRAEDNIPIPKSSSRSALRKRKNRASNTNSTNEHDAKSPQVSLLPRLMRVPHNSKQQSSDGYFASANAHDAEDLTCPVEQLDLGDDVGAELGDILDVSFSAFEADEG</sequence>
<feature type="region of interest" description="Disordered" evidence="1">
    <location>
        <begin position="1"/>
        <end position="49"/>
    </location>
</feature>
<evidence type="ECO:0000313" key="2">
    <source>
        <dbReference type="EMBL" id="KAF4622801.1"/>
    </source>
</evidence>
<protein>
    <submittedName>
        <fullName evidence="2">Uncharacterized protein</fullName>
    </submittedName>
</protein>
<proteinExistence type="predicted"/>
<reference evidence="2 3" key="1">
    <citation type="submission" date="2020-03" db="EMBL/GenBank/DDBJ databases">
        <title>Draft Genome Sequence of Cudoniella acicularis.</title>
        <authorList>
            <person name="Buettner E."/>
            <person name="Kellner H."/>
        </authorList>
    </citation>
    <scope>NUCLEOTIDE SEQUENCE [LARGE SCALE GENOMIC DNA]</scope>
    <source>
        <strain evidence="2 3">DSM 108380</strain>
    </source>
</reference>
<organism evidence="2 3">
    <name type="scientific">Cudoniella acicularis</name>
    <dbReference type="NCBI Taxonomy" id="354080"/>
    <lineage>
        <taxon>Eukaryota</taxon>
        <taxon>Fungi</taxon>
        <taxon>Dikarya</taxon>
        <taxon>Ascomycota</taxon>
        <taxon>Pezizomycotina</taxon>
        <taxon>Leotiomycetes</taxon>
        <taxon>Helotiales</taxon>
        <taxon>Tricladiaceae</taxon>
        <taxon>Cudoniella</taxon>
    </lineage>
</organism>
<name>A0A8H4R4U3_9HELO</name>
<keyword evidence="3" id="KW-1185">Reference proteome</keyword>
<dbReference type="AlphaFoldDB" id="A0A8H4R4U3"/>
<accession>A0A8H4R4U3</accession>
<comment type="caution">
    <text evidence="2">The sequence shown here is derived from an EMBL/GenBank/DDBJ whole genome shotgun (WGS) entry which is preliminary data.</text>
</comment>
<evidence type="ECO:0000313" key="3">
    <source>
        <dbReference type="Proteomes" id="UP000566819"/>
    </source>
</evidence>